<feature type="region of interest" description="Disordered" evidence="1">
    <location>
        <begin position="1"/>
        <end position="29"/>
    </location>
</feature>
<evidence type="ECO:0000256" key="1">
    <source>
        <dbReference type="SAM" id="MobiDB-lite"/>
    </source>
</evidence>
<dbReference type="RefSeq" id="YP_007006502.1">
    <property type="nucleotide sequence ID" value="NC_019519.1"/>
</dbReference>
<gene>
    <name evidence="2" type="ORF">7-7-1_00046</name>
</gene>
<sequence length="68" mass="7778">MNDHGNIFPRSEFKVPMPDVKPPKNQKRHKNAYRAGYLAAVAKLKELPNSLELEAIVKYLENCTPDKL</sequence>
<name>J7FA64_9CAUD</name>
<dbReference type="Proteomes" id="UP000003754">
    <property type="component" value="Segment"/>
</dbReference>
<reference evidence="2 3" key="1">
    <citation type="submission" date="2011-12" db="EMBL/GenBank/DDBJ databases">
        <title>The genome sequence of the flagella-specific Agrobacterium bacteriophage 7-7-1.</title>
        <authorList>
            <person name="Schmitt R."/>
            <person name="Van den Bossche A."/>
            <person name="Lavigne R."/>
            <person name="Kropinski A.M."/>
        </authorList>
    </citation>
    <scope>NUCLEOTIDE SEQUENCE [LARGE SCALE GENOMIC DNA]</scope>
</reference>
<evidence type="ECO:0000313" key="2">
    <source>
        <dbReference type="EMBL" id="AFH19744.1"/>
    </source>
</evidence>
<protein>
    <submittedName>
        <fullName evidence="2">Uncharacterized protein</fullName>
    </submittedName>
</protein>
<dbReference type="EMBL" id="JQ312117">
    <property type="protein sequence ID" value="AFH19744.1"/>
    <property type="molecule type" value="Genomic_DNA"/>
</dbReference>
<dbReference type="GeneID" id="14011999"/>
<dbReference type="KEGG" id="vg:14011999"/>
<organism evidence="2 3">
    <name type="scientific">Agrobacterium phage 7-7-1</name>
    <dbReference type="NCBI Taxonomy" id="1161931"/>
    <lineage>
        <taxon>Viruses</taxon>
        <taxon>Duplodnaviria</taxon>
        <taxon>Heunggongvirae</taxon>
        <taxon>Uroviricota</taxon>
        <taxon>Caudoviricetes</taxon>
        <taxon>Schmittlotzvirus</taxon>
        <taxon>Schmittlotzvirus sv771</taxon>
    </lineage>
</organism>
<evidence type="ECO:0000313" key="3">
    <source>
        <dbReference type="Proteomes" id="UP000003754"/>
    </source>
</evidence>
<accession>J7FA64</accession>
<keyword evidence="3" id="KW-1185">Reference proteome</keyword>
<proteinExistence type="predicted"/>